<dbReference type="AlphaFoldDB" id="A0AAW9KQ27"/>
<organism evidence="2 3">
    <name type="scientific">Actinomyces oris</name>
    <dbReference type="NCBI Taxonomy" id="544580"/>
    <lineage>
        <taxon>Bacteria</taxon>
        <taxon>Bacillati</taxon>
        <taxon>Actinomycetota</taxon>
        <taxon>Actinomycetes</taxon>
        <taxon>Actinomycetales</taxon>
        <taxon>Actinomycetaceae</taxon>
        <taxon>Actinomyces</taxon>
    </lineage>
</organism>
<name>A0AAW9KQ27_9ACTO</name>
<keyword evidence="3" id="KW-1185">Reference proteome</keyword>
<proteinExistence type="predicted"/>
<reference evidence="2 3" key="1">
    <citation type="submission" date="2023-06" db="EMBL/GenBank/DDBJ databases">
        <title>Actinomyces orist ORNL 0101 HMT-893 genome.</title>
        <authorList>
            <person name="Johnston C.D."/>
            <person name="Chen T."/>
            <person name="Dewhirst F.E."/>
        </authorList>
    </citation>
    <scope>NUCLEOTIDE SEQUENCE [LARGE SCALE GENOMIC DNA]</scope>
    <source>
        <strain evidence="2 3">ORNL 0101</strain>
    </source>
</reference>
<accession>A0AAW9KQ27</accession>
<evidence type="ECO:0000313" key="2">
    <source>
        <dbReference type="EMBL" id="MEA1304473.1"/>
    </source>
</evidence>
<dbReference type="Proteomes" id="UP001289581">
    <property type="component" value="Unassembled WGS sequence"/>
</dbReference>
<feature type="region of interest" description="Disordered" evidence="1">
    <location>
        <begin position="1"/>
        <end position="22"/>
    </location>
</feature>
<evidence type="ECO:0000313" key="3">
    <source>
        <dbReference type="Proteomes" id="UP001289581"/>
    </source>
</evidence>
<gene>
    <name evidence="2" type="ORF">QU665_05210</name>
</gene>
<comment type="caution">
    <text evidence="2">The sequence shown here is derived from an EMBL/GenBank/DDBJ whole genome shotgun (WGS) entry which is preliminary data.</text>
</comment>
<sequence length="155" mass="17489">MSEGPLSTNESPVRQDDECVDAGEATLESRPLWRRLRTWLMGAVAIHRTESEDMSLLNVIDKNKSRGDDKDSKRIRRVTSPRKIIGPVVDEVRYGLPGAGANVMVSFPSARPLSARMRADREKTLRGMYTPEYQARFWKTIADINAQEDVDRKAG</sequence>
<protein>
    <submittedName>
        <fullName evidence="2">Uncharacterized protein</fullName>
    </submittedName>
</protein>
<dbReference type="EMBL" id="JAXBCZ010000001">
    <property type="protein sequence ID" value="MEA1304473.1"/>
    <property type="molecule type" value="Genomic_DNA"/>
</dbReference>
<feature type="compositionally biased region" description="Polar residues" evidence="1">
    <location>
        <begin position="1"/>
        <end position="12"/>
    </location>
</feature>
<evidence type="ECO:0000256" key="1">
    <source>
        <dbReference type="SAM" id="MobiDB-lite"/>
    </source>
</evidence>
<dbReference type="RefSeq" id="WP_322911838.1">
    <property type="nucleotide sequence ID" value="NZ_JAXBCZ010000001.1"/>
</dbReference>